<gene>
    <name evidence="3" type="ORF">SUNI508_13960</name>
</gene>
<proteinExistence type="predicted"/>
<feature type="signal peptide" evidence="2">
    <location>
        <begin position="1"/>
        <end position="18"/>
    </location>
</feature>
<dbReference type="PANTHER" id="PTHR36182:SF2">
    <property type="entry name" value="LYTIC POLYSACCHARIDE MONOOXYGENASE"/>
    <property type="match status" value="1"/>
</dbReference>
<dbReference type="Proteomes" id="UP001408356">
    <property type="component" value="Unassembled WGS sequence"/>
</dbReference>
<dbReference type="PANTHER" id="PTHR36182">
    <property type="entry name" value="PROTEIN, PUTATIVE (AFU_ORTHOLOGUE AFUA_6G10930)-RELATED"/>
    <property type="match status" value="1"/>
</dbReference>
<feature type="region of interest" description="Disordered" evidence="1">
    <location>
        <begin position="366"/>
        <end position="388"/>
    </location>
</feature>
<keyword evidence="4" id="KW-1185">Reference proteome</keyword>
<evidence type="ECO:0000313" key="3">
    <source>
        <dbReference type="EMBL" id="KAK9423683.1"/>
    </source>
</evidence>
<feature type="chain" id="PRO_5047522829" evidence="2">
    <location>
        <begin position="19"/>
        <end position="454"/>
    </location>
</feature>
<name>A0ABR2V9T9_9PEZI</name>
<protein>
    <submittedName>
        <fullName evidence="3">Chitin-binding type-4 domain-containing protein</fullName>
    </submittedName>
</protein>
<dbReference type="EMBL" id="JARVKF010000065">
    <property type="protein sequence ID" value="KAK9423683.1"/>
    <property type="molecule type" value="Genomic_DNA"/>
</dbReference>
<evidence type="ECO:0000256" key="2">
    <source>
        <dbReference type="SAM" id="SignalP"/>
    </source>
</evidence>
<accession>A0ABR2V9T9</accession>
<organism evidence="3 4">
    <name type="scientific">Seiridium unicorne</name>
    <dbReference type="NCBI Taxonomy" id="138068"/>
    <lineage>
        <taxon>Eukaryota</taxon>
        <taxon>Fungi</taxon>
        <taxon>Dikarya</taxon>
        <taxon>Ascomycota</taxon>
        <taxon>Pezizomycotina</taxon>
        <taxon>Sordariomycetes</taxon>
        <taxon>Xylariomycetidae</taxon>
        <taxon>Amphisphaeriales</taxon>
        <taxon>Sporocadaceae</taxon>
        <taxon>Seiridium</taxon>
    </lineage>
</organism>
<evidence type="ECO:0000313" key="4">
    <source>
        <dbReference type="Proteomes" id="UP001408356"/>
    </source>
</evidence>
<comment type="caution">
    <text evidence="3">The sequence shown here is derived from an EMBL/GenBank/DDBJ whole genome shotgun (WGS) entry which is preliminary data.</text>
</comment>
<sequence length="454" mass="45264">MHFSTTFVAAALAATVSAHMNMADPPPLKYKGNPNAKTIDSDITSPNTAATFPCKGALDVFDTAEGASVATWAPGSQQTIKIEGGASHNGGSCQVSLSYDSGSNWTAIYSKEGDCPTTPSLSFTVPSDTPTGDKVLLAWSWINHTGNREFYMNCASITIGGSSSKREETEKPAKRDTAFADRPAMLVANLPGVSDMCVAEGFDAAYPSPGPDVDVVGSTTAVASVCGGASATAPAITTSAAATTTAAATTSAAATASAAAGSSASLYVSSSISPSFITSTTKAPFTNSSAPSTVLTANPTELTVVPISSQSISITSKTNQTSALMPSSSSSGGVFITTPAGGSSSAAQQTTLSTKTTAAGGASSSAAATKSSSAAPSTGTGGSVSGAQTGSCTDEGAWSCVNGNSFQRCASGAWSAVMPMAAGTTCTVGVSDSLSIQRRNVRHVRRNPGAWGHI</sequence>
<keyword evidence="2" id="KW-0732">Signal</keyword>
<evidence type="ECO:0000256" key="1">
    <source>
        <dbReference type="SAM" id="MobiDB-lite"/>
    </source>
</evidence>
<reference evidence="3 4" key="1">
    <citation type="journal article" date="2024" name="J. Plant Pathol.">
        <title>Sequence and assembly of the genome of Seiridium unicorne, isolate CBS 538.82, causal agent of cypress canker disease.</title>
        <authorList>
            <person name="Scali E."/>
            <person name="Rocca G.D."/>
            <person name="Danti R."/>
            <person name="Garbelotto M."/>
            <person name="Barberini S."/>
            <person name="Baroncelli R."/>
            <person name="Emiliani G."/>
        </authorList>
    </citation>
    <scope>NUCLEOTIDE SEQUENCE [LARGE SCALE GENOMIC DNA]</scope>
    <source>
        <strain evidence="3 4">BM-138-508</strain>
    </source>
</reference>
<feature type="compositionally biased region" description="Low complexity" evidence="1">
    <location>
        <begin position="366"/>
        <end position="378"/>
    </location>
</feature>
<dbReference type="Gene3D" id="2.70.50.70">
    <property type="match status" value="1"/>
</dbReference>